<dbReference type="KEGG" id="beq:BEWA_008830"/>
<protein>
    <submittedName>
        <fullName evidence="1">Uncharacterized protein</fullName>
    </submittedName>
</protein>
<dbReference type="VEuPathDB" id="PiroplasmaDB:BEWA_008830"/>
<accession>L0B2N1</accession>
<evidence type="ECO:0000313" key="1">
    <source>
        <dbReference type="EMBL" id="AFZ81471.1"/>
    </source>
</evidence>
<dbReference type="AlphaFoldDB" id="L0B2N1"/>
<dbReference type="OrthoDB" id="365516at2759"/>
<organism evidence="1 2">
    <name type="scientific">Theileria equi strain WA</name>
    <dbReference type="NCBI Taxonomy" id="1537102"/>
    <lineage>
        <taxon>Eukaryota</taxon>
        <taxon>Sar</taxon>
        <taxon>Alveolata</taxon>
        <taxon>Apicomplexa</taxon>
        <taxon>Aconoidasida</taxon>
        <taxon>Piroplasmida</taxon>
        <taxon>Theileriidae</taxon>
        <taxon>Theileria</taxon>
    </lineage>
</organism>
<reference evidence="1 2" key="1">
    <citation type="journal article" date="2012" name="BMC Genomics">
        <title>Comparative genomic analysis and phylogenetic position of Theileria equi.</title>
        <authorList>
            <person name="Kappmeyer L.S."/>
            <person name="Thiagarajan M."/>
            <person name="Herndon D.R."/>
            <person name="Ramsay J.D."/>
            <person name="Caler E."/>
            <person name="Djikeng A."/>
            <person name="Gillespie J.J."/>
            <person name="Lau A.O."/>
            <person name="Roalson E.H."/>
            <person name="Silva J.C."/>
            <person name="Silva M.G."/>
            <person name="Suarez C.E."/>
            <person name="Ueti M.W."/>
            <person name="Nene V.M."/>
            <person name="Mealey R.H."/>
            <person name="Knowles D.P."/>
            <person name="Brayton K.A."/>
        </authorList>
    </citation>
    <scope>NUCLEOTIDE SEQUENCE [LARGE SCALE GENOMIC DNA]</scope>
    <source>
        <strain evidence="1 2">WA</strain>
    </source>
</reference>
<dbReference type="GeneID" id="15804654"/>
<gene>
    <name evidence="1" type="ORF">BEWA_008830</name>
</gene>
<proteinExistence type="predicted"/>
<dbReference type="EMBL" id="CP001670">
    <property type="protein sequence ID" value="AFZ81471.1"/>
    <property type="molecule type" value="Genomic_DNA"/>
</dbReference>
<evidence type="ECO:0000313" key="2">
    <source>
        <dbReference type="Proteomes" id="UP000031512"/>
    </source>
</evidence>
<name>L0B2N1_THEEQ</name>
<dbReference type="RefSeq" id="XP_004831137.1">
    <property type="nucleotide sequence ID" value="XM_004831080.1"/>
</dbReference>
<dbReference type="Proteomes" id="UP000031512">
    <property type="component" value="Chromosome 3"/>
</dbReference>
<keyword evidence="2" id="KW-1185">Reference proteome</keyword>
<dbReference type="eggNOG" id="ENOG502TN6U">
    <property type="taxonomic scope" value="Eukaryota"/>
</dbReference>
<sequence length="464" mass="53555">MGPFQVLRNIASRLRVAVDSKNSHTFHYLAKSANVLSNATKPRGVNDWNVFFSYLTYLKANARECKFRTCVAILINSYHYLLQYNKAHGFNSDNSLILEWNVGEIRNPGIKSLNCDEVEYLNPFSILKLLENLSGIRLFDRIYRGRPKVSKDRSSESIDAGKRENYDPLDNSKYSKLFQDIIDDIPENSFTIDPSDKTKNKGRLRYRTTSLISHPSILSLPFYFEVYNFEKSLPNSGYILASSNGFFVVEHVMAQFLYQVLVFLKTSKISPSVLCVLSTRLAVIVYGPKLRKNDNIVVTSKIDESFKNIMEYVTKTVISSDKDVSFRSLVYLVNTGLHNPRVLDYVSSRIMKADDPIDLHYIGKLTFVFTRVHYDNDKLYERLAQMINNHREYFTPTVTANLIFSFFRISKLDLVKDKLFNNLYNYQSEEYYGCKKSLKKSLLSWLESNNHTDLLNTVNAAVNL</sequence>